<reference evidence="5" key="1">
    <citation type="journal article" date="2007" name="J. Bacteriol.">
        <title>Comparative genome analysis of four magnetotactic bacteria reveals a complex set of group-specific genes implicated in magnetosome biomineralization and function.</title>
        <authorList>
            <person name="Richter M."/>
            <person name="Kube M."/>
            <person name="Bazylinski D.A."/>
            <person name="Lombardot T."/>
            <person name="Gloeckner F.O."/>
            <person name="Reinhardt R."/>
            <person name="Schueler D."/>
        </authorList>
    </citation>
    <scope>NUCLEOTIDE SEQUENCE</scope>
    <source>
        <strain evidence="5">MSR-1</strain>
    </source>
</reference>
<dbReference type="InterPro" id="IPR006311">
    <property type="entry name" value="TAT_signal"/>
</dbReference>
<evidence type="ECO:0000256" key="3">
    <source>
        <dbReference type="SAM" id="SignalP"/>
    </source>
</evidence>
<dbReference type="GO" id="GO:1902201">
    <property type="term" value="P:negative regulation of bacterial-type flagellum-dependent cell motility"/>
    <property type="evidence" value="ECO:0007669"/>
    <property type="project" value="TreeGrafter"/>
</dbReference>
<feature type="transmembrane region" description="Helical" evidence="2">
    <location>
        <begin position="277"/>
        <end position="297"/>
    </location>
</feature>
<dbReference type="SUPFAM" id="SSF53850">
    <property type="entry name" value="Periplasmic binding protein-like II"/>
    <property type="match status" value="1"/>
</dbReference>
<dbReference type="Gene3D" id="3.30.70.270">
    <property type="match status" value="1"/>
</dbReference>
<feature type="signal peptide" evidence="3">
    <location>
        <begin position="1"/>
        <end position="31"/>
    </location>
</feature>
<dbReference type="InterPro" id="IPR043128">
    <property type="entry name" value="Rev_trsase/Diguanyl_cyclase"/>
</dbReference>
<dbReference type="PROSITE" id="PS50887">
    <property type="entry name" value="GGDEF"/>
    <property type="match status" value="1"/>
</dbReference>
<protein>
    <recommendedName>
        <fullName evidence="1">diguanylate cyclase</fullName>
        <ecNumber evidence="1">2.7.7.65</ecNumber>
    </recommendedName>
</protein>
<keyword evidence="2" id="KW-0472">Membrane</keyword>
<keyword evidence="2" id="KW-0812">Transmembrane</keyword>
<dbReference type="EMBL" id="CU459003">
    <property type="protein sequence ID" value="CAM75014.1"/>
    <property type="molecule type" value="Genomic_DNA"/>
</dbReference>
<dbReference type="Pfam" id="PF00990">
    <property type="entry name" value="GGDEF"/>
    <property type="match status" value="1"/>
</dbReference>
<dbReference type="CDD" id="cd01949">
    <property type="entry name" value="GGDEF"/>
    <property type="match status" value="1"/>
</dbReference>
<evidence type="ECO:0000256" key="1">
    <source>
        <dbReference type="ARBA" id="ARBA00012528"/>
    </source>
</evidence>
<sequence length="470" mass="52346">MVLRQSVRRHMLTLMLAAALVALTAFAPAQAAELTAEERDYLAGHGPFDFCVDPDWPPYEVIDASGAHHGIAADLLRLAAARSGVTLNLVPTRDWDESIKASQQERCQVLSFLNQSPKRDSWLIFTAPVFIDRNVIVTREEHPYIDDLGAVTNGSVALPKGTSIEERLRKDFPNLSVIITESEADAFALVSSRKASMTIRSMIVAVDTIKRDGWFNLKISGQIPGYENQLRIGIIKSHAMLRDILDKGVRDITLAERAEIANKHVAIKVSAWVDYRLIAQIVAVFSIMVLTSTFWVFKLRKLNRQLKAASLTDSLTALPNRASLNERMAKEADRFRRYNRPFAVVLLDLDHFKRVNDELGHLTGDTVLVKFATLALQVARTQDLVGRWGGEEFLILCSETTAEQAQVMTERLCRSVRECDFGLGRRQTISAGIAAMRAGETIDVLLHRADLALYAAKNNGRDQVVTADHC</sequence>
<evidence type="ECO:0000256" key="2">
    <source>
        <dbReference type="SAM" id="Phobius"/>
    </source>
</evidence>
<dbReference type="CDD" id="cd13708">
    <property type="entry name" value="PBP2_BvgS_like_1"/>
    <property type="match status" value="1"/>
</dbReference>
<feature type="domain" description="GGDEF" evidence="4">
    <location>
        <begin position="340"/>
        <end position="469"/>
    </location>
</feature>
<dbReference type="PANTHER" id="PTHR45138:SF24">
    <property type="entry name" value="DIGUANYLATE CYCLASE DGCC-RELATED"/>
    <property type="match status" value="1"/>
</dbReference>
<dbReference type="InterPro" id="IPR029787">
    <property type="entry name" value="Nucleotide_cyclase"/>
</dbReference>
<dbReference type="GO" id="GO:0052621">
    <property type="term" value="F:diguanylate cyclase activity"/>
    <property type="evidence" value="ECO:0007669"/>
    <property type="project" value="UniProtKB-EC"/>
</dbReference>
<evidence type="ECO:0000313" key="5">
    <source>
        <dbReference type="EMBL" id="CAM75014.1"/>
    </source>
</evidence>
<accession>A4TWK7</accession>
<organism evidence="5">
    <name type="scientific">Magnetospirillum gryphiswaldense</name>
    <dbReference type="NCBI Taxonomy" id="55518"/>
    <lineage>
        <taxon>Bacteria</taxon>
        <taxon>Pseudomonadati</taxon>
        <taxon>Pseudomonadota</taxon>
        <taxon>Alphaproteobacteria</taxon>
        <taxon>Rhodospirillales</taxon>
        <taxon>Rhodospirillaceae</taxon>
        <taxon>Magnetospirillum</taxon>
    </lineage>
</organism>
<dbReference type="SMART" id="SM00062">
    <property type="entry name" value="PBPb"/>
    <property type="match status" value="1"/>
</dbReference>
<dbReference type="NCBIfam" id="TIGR00254">
    <property type="entry name" value="GGDEF"/>
    <property type="match status" value="1"/>
</dbReference>
<dbReference type="InterPro" id="IPR001638">
    <property type="entry name" value="Solute-binding_3/MltF_N"/>
</dbReference>
<dbReference type="InterPro" id="IPR000160">
    <property type="entry name" value="GGDEF_dom"/>
</dbReference>
<dbReference type="GO" id="GO:0043709">
    <property type="term" value="P:cell adhesion involved in single-species biofilm formation"/>
    <property type="evidence" value="ECO:0007669"/>
    <property type="project" value="TreeGrafter"/>
</dbReference>
<dbReference type="SUPFAM" id="SSF55073">
    <property type="entry name" value="Nucleotide cyclase"/>
    <property type="match status" value="1"/>
</dbReference>
<dbReference type="PROSITE" id="PS51318">
    <property type="entry name" value="TAT"/>
    <property type="match status" value="1"/>
</dbReference>
<gene>
    <name evidence="5" type="ORF">MGR_2721</name>
</gene>
<keyword evidence="2" id="KW-1133">Transmembrane helix</keyword>
<keyword evidence="3" id="KW-0732">Signal</keyword>
<dbReference type="SMART" id="SM00267">
    <property type="entry name" value="GGDEF"/>
    <property type="match status" value="1"/>
</dbReference>
<dbReference type="FunFam" id="3.30.70.270:FF:000001">
    <property type="entry name" value="Diguanylate cyclase domain protein"/>
    <property type="match status" value="1"/>
</dbReference>
<feature type="chain" id="PRO_5002674321" description="diguanylate cyclase" evidence="3">
    <location>
        <begin position="32"/>
        <end position="470"/>
    </location>
</feature>
<dbReference type="Gene3D" id="3.40.190.10">
    <property type="entry name" value="Periplasmic binding protein-like II"/>
    <property type="match status" value="2"/>
</dbReference>
<dbReference type="Pfam" id="PF00497">
    <property type="entry name" value="SBP_bac_3"/>
    <property type="match status" value="1"/>
</dbReference>
<evidence type="ECO:0000259" key="4">
    <source>
        <dbReference type="PROSITE" id="PS50887"/>
    </source>
</evidence>
<dbReference type="EC" id="2.7.7.65" evidence="1"/>
<name>A4TWK7_9PROT</name>
<dbReference type="AlphaFoldDB" id="A4TWK7"/>
<dbReference type="PANTHER" id="PTHR45138">
    <property type="entry name" value="REGULATORY COMPONENTS OF SENSORY TRANSDUCTION SYSTEM"/>
    <property type="match status" value="1"/>
</dbReference>
<dbReference type="InterPro" id="IPR050469">
    <property type="entry name" value="Diguanylate_Cyclase"/>
</dbReference>
<proteinExistence type="predicted"/>
<dbReference type="GO" id="GO:0005886">
    <property type="term" value="C:plasma membrane"/>
    <property type="evidence" value="ECO:0007669"/>
    <property type="project" value="TreeGrafter"/>
</dbReference>